<dbReference type="EMBL" id="KE346363">
    <property type="protein sequence ID" value="KJE92072.1"/>
    <property type="molecule type" value="Genomic_DNA"/>
</dbReference>
<feature type="transmembrane region" description="Helical" evidence="14">
    <location>
        <begin position="6"/>
        <end position="32"/>
    </location>
</feature>
<keyword evidence="6" id="KW-1003">Cell membrane</keyword>
<keyword evidence="9" id="KW-0677">Repeat</keyword>
<dbReference type="Proteomes" id="UP000008743">
    <property type="component" value="Unassembled WGS sequence"/>
</dbReference>
<feature type="transmembrane region" description="Helical" evidence="14">
    <location>
        <begin position="102"/>
        <end position="122"/>
    </location>
</feature>
<dbReference type="GO" id="GO:0000139">
    <property type="term" value="C:Golgi membrane"/>
    <property type="evidence" value="ECO:0007669"/>
    <property type="project" value="UniProtKB-SubCell"/>
</dbReference>
<feature type="transmembrane region" description="Helical" evidence="14">
    <location>
        <begin position="161"/>
        <end position="181"/>
    </location>
</feature>
<dbReference type="AlphaFoldDB" id="A0A0D2VNX6"/>
<dbReference type="PhylomeDB" id="A0A0D2VNX6"/>
<dbReference type="GO" id="GO:0005886">
    <property type="term" value="C:plasma membrane"/>
    <property type="evidence" value="ECO:0007669"/>
    <property type="project" value="UniProtKB-SubCell"/>
</dbReference>
<dbReference type="RefSeq" id="XP_011270277.1">
    <property type="nucleotide sequence ID" value="XM_011271975.1"/>
</dbReference>
<evidence type="ECO:0000256" key="9">
    <source>
        <dbReference type="ARBA" id="ARBA00022737"/>
    </source>
</evidence>
<dbReference type="InParanoid" id="A0A0D2VNX6"/>
<evidence type="ECO:0000256" key="8">
    <source>
        <dbReference type="ARBA" id="ARBA00022692"/>
    </source>
</evidence>
<keyword evidence="16" id="KW-1185">Reference proteome</keyword>
<keyword evidence="10 14" id="KW-1133">Transmembrane helix</keyword>
<evidence type="ECO:0000313" key="16">
    <source>
        <dbReference type="Proteomes" id="UP000008743"/>
    </source>
</evidence>
<evidence type="ECO:0000256" key="10">
    <source>
        <dbReference type="ARBA" id="ARBA00022989"/>
    </source>
</evidence>
<dbReference type="eggNOG" id="KOG1623">
    <property type="taxonomic scope" value="Eukaryota"/>
</dbReference>
<keyword evidence="7" id="KW-0762">Sugar transport</keyword>
<evidence type="ECO:0000256" key="12">
    <source>
        <dbReference type="ARBA" id="ARBA00023136"/>
    </source>
</evidence>
<feature type="transmembrane region" description="Helical" evidence="14">
    <location>
        <begin position="193"/>
        <end position="218"/>
    </location>
</feature>
<evidence type="ECO:0000256" key="13">
    <source>
        <dbReference type="SAM" id="MobiDB-lite"/>
    </source>
</evidence>
<evidence type="ECO:0000256" key="3">
    <source>
        <dbReference type="ARBA" id="ARBA00007809"/>
    </source>
</evidence>
<feature type="transmembrane region" description="Helical" evidence="14">
    <location>
        <begin position="69"/>
        <end position="90"/>
    </location>
</feature>
<sequence length="283" mass="31189">MSNVFFSTLLPILCIIITVILQLSSLPGILAIQRAKSLGGFSPLVYPFLLANCIGWTVYGIMINDMAVFSPNAFGCLMTSYYLLVCIELASERTAMIMRRCAFGLTIYMLVAFYVTSFHVPSQDDKQLVIGLVTNIVLFCFFAAPLMSMRQILQTKRANSISVPLNCTTLITCAVWVVYGIDRDDVFIYVPNGVGFLLNFTQLVLVIVFEGVGALMCWKRSTVRPADATDLELISENVDAHKQEFSTAVQVEVLAHPAALSEPSTSSVSLLHNEASDSDEDRQ</sequence>
<dbReference type="GO" id="GO:0051119">
    <property type="term" value="F:sugar transmembrane transporter activity"/>
    <property type="evidence" value="ECO:0007669"/>
    <property type="project" value="InterPro"/>
</dbReference>
<dbReference type="OrthoDB" id="409725at2759"/>
<evidence type="ECO:0000313" key="15">
    <source>
        <dbReference type="EMBL" id="KJE92072.1"/>
    </source>
</evidence>
<dbReference type="FunFam" id="1.20.1280.290:FF:000004">
    <property type="entry name" value="Sugar transporter SWEET"/>
    <property type="match status" value="1"/>
</dbReference>
<comment type="similarity">
    <text evidence="3">Belongs to the SWEET sugar transporter family.</text>
</comment>
<dbReference type="OMA" id="MIFCNCY"/>
<evidence type="ECO:0000256" key="6">
    <source>
        <dbReference type="ARBA" id="ARBA00022475"/>
    </source>
</evidence>
<feature type="transmembrane region" description="Helical" evidence="14">
    <location>
        <begin position="44"/>
        <end position="63"/>
    </location>
</feature>
<evidence type="ECO:0000256" key="2">
    <source>
        <dbReference type="ARBA" id="ARBA00004653"/>
    </source>
</evidence>
<evidence type="ECO:0000256" key="7">
    <source>
        <dbReference type="ARBA" id="ARBA00022597"/>
    </source>
</evidence>
<dbReference type="InterPro" id="IPR047664">
    <property type="entry name" value="SWEET"/>
</dbReference>
<gene>
    <name evidence="15" type="ORF">CAOG_008666</name>
</gene>
<dbReference type="PANTHER" id="PTHR10791">
    <property type="entry name" value="RAG1-ACTIVATING PROTEIN 1"/>
    <property type="match status" value="1"/>
</dbReference>
<organism evidence="15 16">
    <name type="scientific">Capsaspora owczarzaki (strain ATCC 30864)</name>
    <dbReference type="NCBI Taxonomy" id="595528"/>
    <lineage>
        <taxon>Eukaryota</taxon>
        <taxon>Filasterea</taxon>
        <taxon>Capsaspora</taxon>
    </lineage>
</organism>
<name>A0A0D2VNX6_CAPO3</name>
<dbReference type="InterPro" id="IPR004316">
    <property type="entry name" value="SWEET_rpt"/>
</dbReference>
<keyword evidence="12 14" id="KW-0472">Membrane</keyword>
<proteinExistence type="inferred from homology"/>
<dbReference type="Pfam" id="PF03083">
    <property type="entry name" value="MtN3_slv"/>
    <property type="match status" value="2"/>
</dbReference>
<keyword evidence="8 14" id="KW-0812">Transmembrane</keyword>
<protein>
    <recommendedName>
        <fullName evidence="4">Sugar transporter SWEET1</fullName>
    </recommendedName>
</protein>
<feature type="region of interest" description="Disordered" evidence="13">
    <location>
        <begin position="261"/>
        <end position="283"/>
    </location>
</feature>
<evidence type="ECO:0000256" key="11">
    <source>
        <dbReference type="ARBA" id="ARBA00023034"/>
    </source>
</evidence>
<accession>A0A0D2VNX6</accession>
<keyword evidence="11" id="KW-0333">Golgi apparatus</keyword>
<evidence type="ECO:0000256" key="5">
    <source>
        <dbReference type="ARBA" id="ARBA00022448"/>
    </source>
</evidence>
<evidence type="ECO:0000256" key="1">
    <source>
        <dbReference type="ARBA" id="ARBA00004651"/>
    </source>
</evidence>
<reference evidence="16" key="1">
    <citation type="submission" date="2011-02" db="EMBL/GenBank/DDBJ databases">
        <title>The Genome Sequence of Capsaspora owczarzaki ATCC 30864.</title>
        <authorList>
            <person name="Russ C."/>
            <person name="Cuomo C."/>
            <person name="Burger G."/>
            <person name="Gray M.W."/>
            <person name="Holland P.W.H."/>
            <person name="King N."/>
            <person name="Lang F.B.F."/>
            <person name="Roger A.J."/>
            <person name="Ruiz-Trillo I."/>
            <person name="Young S.K."/>
            <person name="Zeng Q."/>
            <person name="Gargeya S."/>
            <person name="Alvarado L."/>
            <person name="Berlin A."/>
            <person name="Chapman S.B."/>
            <person name="Chen Z."/>
            <person name="Freedman E."/>
            <person name="Gellesch M."/>
            <person name="Goldberg J."/>
            <person name="Griggs A."/>
            <person name="Gujja S."/>
            <person name="Heilman E."/>
            <person name="Heiman D."/>
            <person name="Howarth C."/>
            <person name="Mehta T."/>
            <person name="Neiman D."/>
            <person name="Pearson M."/>
            <person name="Roberts A."/>
            <person name="Saif S."/>
            <person name="Shea T."/>
            <person name="Shenoy N."/>
            <person name="Sisk P."/>
            <person name="Stolte C."/>
            <person name="Sykes S."/>
            <person name="White J."/>
            <person name="Yandava C."/>
            <person name="Haas B."/>
            <person name="Nusbaum C."/>
            <person name="Birren B."/>
        </authorList>
    </citation>
    <scope>NUCLEOTIDE SEQUENCE</scope>
    <source>
        <strain evidence="16">ATCC 30864</strain>
    </source>
</reference>
<dbReference type="PANTHER" id="PTHR10791:SF224">
    <property type="entry name" value="SUGAR TRANSPORTER SWEET"/>
    <property type="match status" value="1"/>
</dbReference>
<dbReference type="Gene3D" id="1.20.1280.290">
    <property type="match status" value="2"/>
</dbReference>
<feature type="transmembrane region" description="Helical" evidence="14">
    <location>
        <begin position="128"/>
        <end position="149"/>
    </location>
</feature>
<evidence type="ECO:0000256" key="14">
    <source>
        <dbReference type="SAM" id="Phobius"/>
    </source>
</evidence>
<evidence type="ECO:0000256" key="4">
    <source>
        <dbReference type="ARBA" id="ARBA00021741"/>
    </source>
</evidence>
<keyword evidence="5" id="KW-0813">Transport</keyword>
<comment type="subcellular location">
    <subcellularLocation>
        <location evidence="1">Cell membrane</location>
        <topology evidence="1">Multi-pass membrane protein</topology>
    </subcellularLocation>
    <subcellularLocation>
        <location evidence="2">Golgi apparatus membrane</location>
        <topology evidence="2">Multi-pass membrane protein</topology>
    </subcellularLocation>
</comment>